<dbReference type="PROSITE" id="PS01050">
    <property type="entry name" value="YJEF_C_2"/>
    <property type="match status" value="1"/>
</dbReference>
<comment type="caution">
    <text evidence="18">Lacks conserved residue(s) required for the propagation of feature annotation.</text>
</comment>
<dbReference type="NCBIfam" id="TIGR00197">
    <property type="entry name" value="yjeF_nterm"/>
    <property type="match status" value="1"/>
</dbReference>
<feature type="binding site" evidence="17">
    <location>
        <position position="246"/>
    </location>
    <ligand>
        <name>(6S)-NADPHX</name>
        <dbReference type="ChEBI" id="CHEBI:64076"/>
    </ligand>
</feature>
<proteinExistence type="inferred from homology"/>
<comment type="subunit">
    <text evidence="17">Homotetramer.</text>
</comment>
<dbReference type="AlphaFoldDB" id="A0A916Z7I9"/>
<dbReference type="Proteomes" id="UP000612349">
    <property type="component" value="Unassembled WGS sequence"/>
</dbReference>
<evidence type="ECO:0000256" key="14">
    <source>
        <dbReference type="ARBA" id="ARBA00025153"/>
    </source>
</evidence>
<feature type="binding site" evidence="17">
    <location>
        <position position="305"/>
    </location>
    <ligand>
        <name>(6S)-NADPHX</name>
        <dbReference type="ChEBI" id="CHEBI:64076"/>
    </ligand>
</feature>
<dbReference type="EC" id="5.1.99.6" evidence="19"/>
<dbReference type="HAMAP" id="MF_01965">
    <property type="entry name" value="NADHX_dehydratase"/>
    <property type="match status" value="1"/>
</dbReference>
<dbReference type="InterPro" id="IPR000631">
    <property type="entry name" value="CARKD"/>
</dbReference>
<evidence type="ECO:0000256" key="2">
    <source>
        <dbReference type="ARBA" id="ARBA00000909"/>
    </source>
</evidence>
<comment type="similarity">
    <text evidence="18">Belongs to the NnrE/AIBP family.</text>
</comment>
<organism evidence="22 23">
    <name type="scientific">Croceicoccus mobilis</name>
    <dbReference type="NCBI Taxonomy" id="1703339"/>
    <lineage>
        <taxon>Bacteria</taxon>
        <taxon>Pseudomonadati</taxon>
        <taxon>Pseudomonadota</taxon>
        <taxon>Alphaproteobacteria</taxon>
        <taxon>Sphingomonadales</taxon>
        <taxon>Erythrobacteraceae</taxon>
        <taxon>Croceicoccus</taxon>
    </lineage>
</organism>
<protein>
    <recommendedName>
        <fullName evidence="19">Bifunctional NAD(P)H-hydrate repair enzyme</fullName>
    </recommendedName>
    <alternativeName>
        <fullName evidence="19">Nicotinamide nucleotide repair protein</fullName>
    </alternativeName>
    <domain>
        <recommendedName>
            <fullName evidence="19">ADP-dependent (S)-NAD(P)H-hydrate dehydratase</fullName>
            <ecNumber evidence="19">4.2.1.136</ecNumber>
        </recommendedName>
        <alternativeName>
            <fullName evidence="19">ADP-dependent NAD(P)HX dehydratase</fullName>
        </alternativeName>
    </domain>
    <domain>
        <recommendedName>
            <fullName evidence="19">NAD(P)H-hydrate epimerase</fullName>
            <ecNumber evidence="19">5.1.99.6</ecNumber>
        </recommendedName>
    </domain>
</protein>
<feature type="binding site" evidence="17">
    <location>
        <position position="419"/>
    </location>
    <ligand>
        <name>AMP</name>
        <dbReference type="ChEBI" id="CHEBI:456215"/>
    </ligand>
</feature>
<accession>A0A916Z7I9</accession>
<evidence type="ECO:0000256" key="12">
    <source>
        <dbReference type="ARBA" id="ARBA00023239"/>
    </source>
</evidence>
<gene>
    <name evidence="17" type="primary">nnrD</name>
    <name evidence="18" type="synonym">nnrE</name>
    <name evidence="22" type="ORF">GCM10010990_30130</name>
</gene>
<comment type="catalytic activity">
    <reaction evidence="15 17 19">
        <text>(6S)-NADHX + ADP = AMP + phosphate + NADH + H(+)</text>
        <dbReference type="Rhea" id="RHEA:32223"/>
        <dbReference type="ChEBI" id="CHEBI:15378"/>
        <dbReference type="ChEBI" id="CHEBI:43474"/>
        <dbReference type="ChEBI" id="CHEBI:57945"/>
        <dbReference type="ChEBI" id="CHEBI:64074"/>
        <dbReference type="ChEBI" id="CHEBI:456215"/>
        <dbReference type="ChEBI" id="CHEBI:456216"/>
        <dbReference type="EC" id="4.2.1.136"/>
    </reaction>
</comment>
<name>A0A916Z7I9_9SPHN</name>
<dbReference type="Pfam" id="PF01256">
    <property type="entry name" value="Carb_kinase"/>
    <property type="match status" value="1"/>
</dbReference>
<comment type="similarity">
    <text evidence="17">Belongs to the NnrD/CARKD family.</text>
</comment>
<comment type="cofactor">
    <cofactor evidence="17">
        <name>Mg(2+)</name>
        <dbReference type="ChEBI" id="CHEBI:18420"/>
    </cofactor>
</comment>
<comment type="function">
    <text evidence="17">Catalyzes the dehydration of the S-form of NAD(P)HX at the expense of ADP, which is converted to AMP. Together with NAD(P)HX epimerase, which catalyzes the epimerization of the S- and R-forms, the enzyme allows the repair of both epimers of NAD(P)HX, a damaged form of NAD(P)H that is a result of enzymatic or heat-dependent hydration.</text>
</comment>
<feature type="binding site" evidence="17">
    <location>
        <position position="420"/>
    </location>
    <ligand>
        <name>(6S)-NADPHX</name>
        <dbReference type="ChEBI" id="CHEBI:64076"/>
    </ligand>
</feature>
<evidence type="ECO:0000313" key="22">
    <source>
        <dbReference type="EMBL" id="GGD78263.1"/>
    </source>
</evidence>
<dbReference type="InterPro" id="IPR017953">
    <property type="entry name" value="Carbohydrate_kinase_pred_CS"/>
</dbReference>
<dbReference type="InterPro" id="IPR029056">
    <property type="entry name" value="Ribokinase-like"/>
</dbReference>
<feature type="binding site" evidence="18">
    <location>
        <position position="154"/>
    </location>
    <ligand>
        <name>(6S)-NADPHX</name>
        <dbReference type="ChEBI" id="CHEBI:64076"/>
    </ligand>
</feature>
<dbReference type="PANTHER" id="PTHR12592:SF0">
    <property type="entry name" value="ATP-DEPENDENT (S)-NAD(P)H-HYDRATE DEHYDRATASE"/>
    <property type="match status" value="1"/>
</dbReference>
<dbReference type="PROSITE" id="PS51385">
    <property type="entry name" value="YJEF_N"/>
    <property type="match status" value="1"/>
</dbReference>
<keyword evidence="6 17" id="KW-0547">Nucleotide-binding</keyword>
<dbReference type="EC" id="4.2.1.136" evidence="19"/>
<dbReference type="Gene3D" id="3.40.50.10260">
    <property type="entry name" value="YjeF N-terminal domain"/>
    <property type="match status" value="1"/>
</dbReference>
<dbReference type="Pfam" id="PF03853">
    <property type="entry name" value="YjeF_N"/>
    <property type="match status" value="1"/>
</dbReference>
<evidence type="ECO:0000256" key="3">
    <source>
        <dbReference type="ARBA" id="ARBA00006001"/>
    </source>
</evidence>
<keyword evidence="23" id="KW-1185">Reference proteome</keyword>
<keyword evidence="8 17" id="KW-0521">NADP</keyword>
<dbReference type="InterPro" id="IPR030677">
    <property type="entry name" value="Nnr"/>
</dbReference>
<keyword evidence="5 18" id="KW-0479">Metal-binding</keyword>
<evidence type="ECO:0000313" key="23">
    <source>
        <dbReference type="Proteomes" id="UP000612349"/>
    </source>
</evidence>
<comment type="caution">
    <text evidence="22">The sequence shown here is derived from an EMBL/GenBank/DDBJ whole genome shotgun (WGS) entry which is preliminary data.</text>
</comment>
<dbReference type="GO" id="GO:0005524">
    <property type="term" value="F:ATP binding"/>
    <property type="evidence" value="ECO:0007669"/>
    <property type="project" value="UniProtKB-UniRule"/>
</dbReference>
<feature type="binding site" evidence="17">
    <location>
        <begin position="390"/>
        <end position="394"/>
    </location>
    <ligand>
        <name>AMP</name>
        <dbReference type="ChEBI" id="CHEBI:456215"/>
    </ligand>
</feature>
<feature type="binding site" evidence="17">
    <location>
        <position position="353"/>
    </location>
    <ligand>
        <name>(6S)-NADPHX</name>
        <dbReference type="ChEBI" id="CHEBI:64076"/>
    </ligand>
</feature>
<reference evidence="22" key="1">
    <citation type="journal article" date="2014" name="Int. J. Syst. Evol. Microbiol.">
        <title>Complete genome sequence of Corynebacterium casei LMG S-19264T (=DSM 44701T), isolated from a smear-ripened cheese.</title>
        <authorList>
            <consortium name="US DOE Joint Genome Institute (JGI-PGF)"/>
            <person name="Walter F."/>
            <person name="Albersmeier A."/>
            <person name="Kalinowski J."/>
            <person name="Ruckert C."/>
        </authorList>
    </citation>
    <scope>NUCLEOTIDE SEQUENCE</scope>
    <source>
        <strain evidence="22">CGMCC 1.15360</strain>
    </source>
</reference>
<comment type="similarity">
    <text evidence="3 19">In the N-terminal section; belongs to the NnrE/AIBP family.</text>
</comment>
<evidence type="ECO:0000256" key="15">
    <source>
        <dbReference type="ARBA" id="ARBA00048238"/>
    </source>
</evidence>
<keyword evidence="13" id="KW-0511">Multifunctional enzyme</keyword>
<reference evidence="22" key="2">
    <citation type="submission" date="2020-09" db="EMBL/GenBank/DDBJ databases">
        <authorList>
            <person name="Sun Q."/>
            <person name="Zhou Y."/>
        </authorList>
    </citation>
    <scope>NUCLEOTIDE SEQUENCE</scope>
    <source>
        <strain evidence="22">CGMCC 1.15360</strain>
    </source>
</reference>
<comment type="similarity">
    <text evidence="4 19">In the C-terminal section; belongs to the NnrD/CARKD family.</text>
</comment>
<keyword evidence="12 17" id="KW-0456">Lyase</keyword>
<feature type="domain" description="YjeF N-terminal" evidence="21">
    <location>
        <begin position="19"/>
        <end position="212"/>
    </location>
</feature>
<dbReference type="CDD" id="cd01171">
    <property type="entry name" value="YXKO-related"/>
    <property type="match status" value="1"/>
</dbReference>
<feature type="binding site" evidence="18">
    <location>
        <begin position="125"/>
        <end position="131"/>
    </location>
    <ligand>
        <name>(6S)-NADPHX</name>
        <dbReference type="ChEBI" id="CHEBI:64076"/>
    </ligand>
</feature>
<dbReference type="GO" id="GO:0052856">
    <property type="term" value="F:NAD(P)HX epimerase activity"/>
    <property type="evidence" value="ECO:0007669"/>
    <property type="project" value="UniProtKB-UniRule"/>
</dbReference>
<sequence>MEHRFGPIAPDQVLTVSQMQAAEQRLMDAGHDVHELMQRAGRGAAEWVWRIAAHAPVTVLCGPGNNGGDGYVIAETLRQRGYAVAVVAALPPGTDAAKRAASLYSGETVSAAEAEGAVLVDCLFGSGLNRQVEGALRQTLLDLAARHHRRIAIDLPTGVESDSGALLIDGLPHYDLCVALGAWKRAHFLMPAASHWRMAQLVDIGADDEGVRARVITQPALNAPAADAHKYTRGLVTVVGGAMEGASILASRAVALAGAGYVKLLSHEPVTNAPADLVVLRSPGEITLADALGDDRIAAVLCGPGLGRDHQARERMEAAIASRQPLVLDADALVMLHADGLAQRETTMVLTPHAGEMAKLEERFGLTGEGTKPERAAALAEATGAVVVFKGPDTVIASPAGTLAFTPPASSWLSVAGSGDVLAGIIAARLAVTGDPMQAAEEAVAIHGRAAQIAGPAFTAAMLAEAVHTVMAEFS</sequence>
<evidence type="ECO:0000256" key="18">
    <source>
        <dbReference type="HAMAP-Rule" id="MF_01966"/>
    </source>
</evidence>
<evidence type="ECO:0000256" key="4">
    <source>
        <dbReference type="ARBA" id="ARBA00009524"/>
    </source>
</evidence>
<comment type="catalytic activity">
    <reaction evidence="16 17 19">
        <text>(6S)-NADPHX + ADP = AMP + phosphate + NADPH + H(+)</text>
        <dbReference type="Rhea" id="RHEA:32235"/>
        <dbReference type="ChEBI" id="CHEBI:15378"/>
        <dbReference type="ChEBI" id="CHEBI:43474"/>
        <dbReference type="ChEBI" id="CHEBI:57783"/>
        <dbReference type="ChEBI" id="CHEBI:64076"/>
        <dbReference type="ChEBI" id="CHEBI:456215"/>
        <dbReference type="ChEBI" id="CHEBI:456216"/>
        <dbReference type="EC" id="4.2.1.136"/>
    </reaction>
</comment>
<evidence type="ECO:0000259" key="20">
    <source>
        <dbReference type="PROSITE" id="PS51383"/>
    </source>
</evidence>
<evidence type="ECO:0000256" key="8">
    <source>
        <dbReference type="ARBA" id="ARBA00022857"/>
    </source>
</evidence>
<dbReference type="SUPFAM" id="SSF53613">
    <property type="entry name" value="Ribokinase-like"/>
    <property type="match status" value="1"/>
</dbReference>
<evidence type="ECO:0000259" key="21">
    <source>
        <dbReference type="PROSITE" id="PS51385"/>
    </source>
</evidence>
<dbReference type="PIRSF" id="PIRSF017184">
    <property type="entry name" value="Nnr"/>
    <property type="match status" value="1"/>
</dbReference>
<evidence type="ECO:0000256" key="11">
    <source>
        <dbReference type="ARBA" id="ARBA00023235"/>
    </source>
</evidence>
<evidence type="ECO:0000256" key="7">
    <source>
        <dbReference type="ARBA" id="ARBA00022840"/>
    </source>
</evidence>
<dbReference type="GO" id="GO:0052855">
    <property type="term" value="F:ADP-dependent NAD(P)H-hydrate dehydratase activity"/>
    <property type="evidence" value="ECO:0007669"/>
    <property type="project" value="UniProtKB-UniRule"/>
</dbReference>
<comment type="cofactor">
    <cofactor evidence="18 19">
        <name>K(+)</name>
        <dbReference type="ChEBI" id="CHEBI:29103"/>
    </cofactor>
    <text evidence="18 19">Binds 1 potassium ion per subunit.</text>
</comment>
<feature type="binding site" evidence="18">
    <location>
        <position position="157"/>
    </location>
    <ligand>
        <name>K(+)</name>
        <dbReference type="ChEBI" id="CHEBI:29103"/>
    </ligand>
</feature>
<keyword evidence="7 17" id="KW-0067">ATP-binding</keyword>
<dbReference type="Gene3D" id="3.40.1190.20">
    <property type="match status" value="1"/>
</dbReference>
<evidence type="ECO:0000256" key="5">
    <source>
        <dbReference type="ARBA" id="ARBA00022723"/>
    </source>
</evidence>
<dbReference type="GO" id="GO:0046872">
    <property type="term" value="F:metal ion binding"/>
    <property type="evidence" value="ECO:0007669"/>
    <property type="project" value="UniProtKB-UniRule"/>
</dbReference>
<evidence type="ECO:0000256" key="13">
    <source>
        <dbReference type="ARBA" id="ARBA00023268"/>
    </source>
</evidence>
<feature type="domain" description="YjeF C-terminal" evidence="20">
    <location>
        <begin position="213"/>
        <end position="474"/>
    </location>
</feature>
<dbReference type="InterPro" id="IPR036652">
    <property type="entry name" value="YjeF_N_dom_sf"/>
</dbReference>
<dbReference type="GO" id="GO:0110051">
    <property type="term" value="P:metabolite repair"/>
    <property type="evidence" value="ECO:0007669"/>
    <property type="project" value="TreeGrafter"/>
</dbReference>
<comment type="catalytic activity">
    <reaction evidence="1 18 19">
        <text>(6R)-NADHX = (6S)-NADHX</text>
        <dbReference type="Rhea" id="RHEA:32215"/>
        <dbReference type="ChEBI" id="CHEBI:64074"/>
        <dbReference type="ChEBI" id="CHEBI:64075"/>
        <dbReference type="EC" id="5.1.99.6"/>
    </reaction>
</comment>
<comment type="function">
    <text evidence="14 19">Bifunctional enzyme that catalyzes the epimerization of the S- and R-forms of NAD(P)HX and the dehydration of the S-form of NAD(P)HX at the expense of ADP, which is converted to AMP. This allows the repair of both epimers of NAD(P)HX, a damaged form of NAD(P)H that is a result of enzymatic or heat-dependent hydration.</text>
</comment>
<dbReference type="HAMAP" id="MF_01966">
    <property type="entry name" value="NADHX_epimerase"/>
    <property type="match status" value="1"/>
</dbReference>
<dbReference type="NCBIfam" id="TIGR00196">
    <property type="entry name" value="yjeF_cterm"/>
    <property type="match status" value="1"/>
</dbReference>
<comment type="function">
    <text evidence="18">Catalyzes the epimerization of the S- and R-forms of NAD(P)HX, a damaged form of NAD(P)H that is a result of enzymatic or heat-dependent hydration. This is a prerequisite for the S-specific NAD(P)H-hydrate dehydratase to allow the repair of both epimers of NAD(P)HX.</text>
</comment>
<evidence type="ECO:0000256" key="17">
    <source>
        <dbReference type="HAMAP-Rule" id="MF_01965"/>
    </source>
</evidence>
<keyword evidence="10 17" id="KW-0520">NAD</keyword>
<evidence type="ECO:0000256" key="16">
    <source>
        <dbReference type="ARBA" id="ARBA00049209"/>
    </source>
</evidence>
<evidence type="ECO:0000256" key="6">
    <source>
        <dbReference type="ARBA" id="ARBA00022741"/>
    </source>
</evidence>
<keyword evidence="9 18" id="KW-0630">Potassium</keyword>
<comment type="catalytic activity">
    <reaction evidence="2 18 19">
        <text>(6R)-NADPHX = (6S)-NADPHX</text>
        <dbReference type="Rhea" id="RHEA:32227"/>
        <dbReference type="ChEBI" id="CHEBI:64076"/>
        <dbReference type="ChEBI" id="CHEBI:64077"/>
        <dbReference type="EC" id="5.1.99.6"/>
    </reaction>
</comment>
<dbReference type="InterPro" id="IPR004443">
    <property type="entry name" value="YjeF_N_dom"/>
</dbReference>
<keyword evidence="11 18" id="KW-0413">Isomerase</keyword>
<evidence type="ECO:0000256" key="9">
    <source>
        <dbReference type="ARBA" id="ARBA00022958"/>
    </source>
</evidence>
<dbReference type="SUPFAM" id="SSF64153">
    <property type="entry name" value="YjeF N-terminal domain-like"/>
    <property type="match status" value="1"/>
</dbReference>
<dbReference type="GO" id="GO:0046496">
    <property type="term" value="P:nicotinamide nucleotide metabolic process"/>
    <property type="evidence" value="ECO:0007669"/>
    <property type="project" value="UniProtKB-UniRule"/>
</dbReference>
<feature type="binding site" evidence="18">
    <location>
        <begin position="65"/>
        <end position="69"/>
    </location>
    <ligand>
        <name>(6S)-NADPHX</name>
        <dbReference type="ChEBI" id="CHEBI:64076"/>
    </ligand>
</feature>
<dbReference type="PANTHER" id="PTHR12592">
    <property type="entry name" value="ATP-DEPENDENT (S)-NAD(P)H-HYDRATE DEHYDRATASE FAMILY MEMBER"/>
    <property type="match status" value="1"/>
</dbReference>
<evidence type="ECO:0000256" key="10">
    <source>
        <dbReference type="ARBA" id="ARBA00023027"/>
    </source>
</evidence>
<dbReference type="PROSITE" id="PS51383">
    <property type="entry name" value="YJEF_C_3"/>
    <property type="match status" value="1"/>
</dbReference>
<evidence type="ECO:0000256" key="19">
    <source>
        <dbReference type="PIRNR" id="PIRNR017184"/>
    </source>
</evidence>
<feature type="binding site" evidence="18">
    <location>
        <position position="66"/>
    </location>
    <ligand>
        <name>K(+)</name>
        <dbReference type="ChEBI" id="CHEBI:29103"/>
    </ligand>
</feature>
<feature type="binding site" evidence="18">
    <location>
        <position position="121"/>
    </location>
    <ligand>
        <name>K(+)</name>
        <dbReference type="ChEBI" id="CHEBI:29103"/>
    </ligand>
</feature>
<dbReference type="RefSeq" id="WP_066768609.1">
    <property type="nucleotide sequence ID" value="NZ_BMIP01000007.1"/>
</dbReference>
<dbReference type="EMBL" id="BMIP01000007">
    <property type="protein sequence ID" value="GGD78263.1"/>
    <property type="molecule type" value="Genomic_DNA"/>
</dbReference>
<evidence type="ECO:0000256" key="1">
    <source>
        <dbReference type="ARBA" id="ARBA00000013"/>
    </source>
</evidence>